<organism evidence="5 6">
    <name type="scientific">Volvox africanus</name>
    <dbReference type="NCBI Taxonomy" id="51714"/>
    <lineage>
        <taxon>Eukaryota</taxon>
        <taxon>Viridiplantae</taxon>
        <taxon>Chlorophyta</taxon>
        <taxon>core chlorophytes</taxon>
        <taxon>Chlorophyceae</taxon>
        <taxon>CS clade</taxon>
        <taxon>Chlamydomonadales</taxon>
        <taxon>Volvocaceae</taxon>
        <taxon>Volvox</taxon>
    </lineage>
</organism>
<reference evidence="5 6" key="1">
    <citation type="journal article" date="2023" name="IScience">
        <title>Expanded male sex-determining region conserved during the evolution of homothallism in the green alga Volvox.</title>
        <authorList>
            <person name="Yamamoto K."/>
            <person name="Matsuzaki R."/>
            <person name="Mahakham W."/>
            <person name="Heman W."/>
            <person name="Sekimoto H."/>
            <person name="Kawachi M."/>
            <person name="Minakuchi Y."/>
            <person name="Toyoda A."/>
            <person name="Nozaki H."/>
        </authorList>
    </citation>
    <scope>NUCLEOTIDE SEQUENCE [LARGE SCALE GENOMIC DNA]</scope>
    <source>
        <strain evidence="5 6">NIES-4468</strain>
    </source>
</reference>
<evidence type="ECO:0000256" key="3">
    <source>
        <dbReference type="PROSITE-ProRule" id="PRU00023"/>
    </source>
</evidence>
<feature type="compositionally biased region" description="Polar residues" evidence="4">
    <location>
        <begin position="534"/>
        <end position="544"/>
    </location>
</feature>
<feature type="repeat" description="ANK" evidence="3">
    <location>
        <begin position="88"/>
        <end position="120"/>
    </location>
</feature>
<dbReference type="EMBL" id="BSDZ01000038">
    <property type="protein sequence ID" value="GLI66698.1"/>
    <property type="molecule type" value="Genomic_DNA"/>
</dbReference>
<dbReference type="Proteomes" id="UP001165090">
    <property type="component" value="Unassembled WGS sequence"/>
</dbReference>
<dbReference type="Pfam" id="PF13637">
    <property type="entry name" value="Ank_4"/>
    <property type="match status" value="1"/>
</dbReference>
<evidence type="ECO:0000313" key="6">
    <source>
        <dbReference type="Proteomes" id="UP001165090"/>
    </source>
</evidence>
<dbReference type="PROSITE" id="PS50088">
    <property type="entry name" value="ANK_REPEAT"/>
    <property type="match status" value="2"/>
</dbReference>
<evidence type="ECO:0000256" key="4">
    <source>
        <dbReference type="SAM" id="MobiDB-lite"/>
    </source>
</evidence>
<dbReference type="InterPro" id="IPR013083">
    <property type="entry name" value="Znf_RING/FYVE/PHD"/>
</dbReference>
<evidence type="ECO:0000313" key="5">
    <source>
        <dbReference type="EMBL" id="GLI66698.1"/>
    </source>
</evidence>
<dbReference type="PANTHER" id="PTHR24171">
    <property type="entry name" value="ANKYRIN REPEAT DOMAIN-CONTAINING PROTEIN 39-RELATED"/>
    <property type="match status" value="1"/>
</dbReference>
<dbReference type="InterPro" id="IPR002110">
    <property type="entry name" value="Ankyrin_rpt"/>
</dbReference>
<evidence type="ECO:0000256" key="2">
    <source>
        <dbReference type="ARBA" id="ARBA00023043"/>
    </source>
</evidence>
<dbReference type="SUPFAM" id="SSF48403">
    <property type="entry name" value="Ankyrin repeat"/>
    <property type="match status" value="1"/>
</dbReference>
<accession>A0ABQ5SB29</accession>
<keyword evidence="1" id="KW-0677">Repeat</keyword>
<feature type="compositionally biased region" description="Polar residues" evidence="4">
    <location>
        <begin position="601"/>
        <end position="612"/>
    </location>
</feature>
<sequence length="713" mass="74698">MGNNQSLPEKVLSAVQRNDVCALQALLSNLNPSGSINDPALRTAVLEYKDKNGRTPLLVAAAKNHYQVLQQLILLGANVHYINPSRDSVGSALHEAAARRHEATVELLLSAGASPFTANAAGRTALDEAVLSGNTGVVRAIEKYAEFSGIVAFKTRTMGGLSSKYKARWAVMMPYFPFGRGREGSSASASGNLGRSCTEMTPKTRRCLWLYKDKFSAAPRCRLWVDGAAVLTNGPAGTEGTLRLHTSHGEPIGDLVASFSHGYCVAFRPADMTPSATSAYHRLVVLLNGSAISGTQLPPQQQQQQQQQAVAAMSAGPPPVMHYPAAGSLVSNPNAVLQPPVQLMPVPTMLPNTGQTPSPSRPYYPVMLPVAAHGAGVAGVSSFIRMSSPPPPPQQVSTSELAVTPPPSSSRGQSLLFPGTAGHCPVVLPPTLHTQRQPLPAAAGTMPAAAHVQSAQGDVIDVSEPGVDGQVVVDMIVERMAALPGESDEAFAMRLASAISASSGGNSQRPLHPQKHFRAEAPSPARSAAQAASDLSTQSTQRLRFSTGEDVSPSLPRANSDQHNIPGPYPPSFDVAGGERGPSGHSQQVRPAGGLAAGQREQYNTSGSGTSGCDNTSFMAHVPPSSCGSRDMEPSAPPADPFAASTARSAPRQPVPPEPEPECVICLNAPREVGFLHGDSVHCCVCRECSKCITAGDLCPLCRQPVERVLGVY</sequence>
<keyword evidence="2 3" id="KW-0040">ANK repeat</keyword>
<dbReference type="Gene3D" id="3.30.40.10">
    <property type="entry name" value="Zinc/RING finger domain, C3HC4 (zinc finger)"/>
    <property type="match status" value="1"/>
</dbReference>
<proteinExistence type="predicted"/>
<dbReference type="Gene3D" id="1.25.40.20">
    <property type="entry name" value="Ankyrin repeat-containing domain"/>
    <property type="match status" value="1"/>
</dbReference>
<feature type="region of interest" description="Disordered" evidence="4">
    <location>
        <begin position="624"/>
        <end position="657"/>
    </location>
</feature>
<dbReference type="InterPro" id="IPR036770">
    <property type="entry name" value="Ankyrin_rpt-contain_sf"/>
</dbReference>
<keyword evidence="6" id="KW-1185">Reference proteome</keyword>
<dbReference type="Pfam" id="PF13920">
    <property type="entry name" value="zf-C3HC4_3"/>
    <property type="match status" value="1"/>
</dbReference>
<feature type="region of interest" description="Disordered" evidence="4">
    <location>
        <begin position="386"/>
        <end position="412"/>
    </location>
</feature>
<feature type="region of interest" description="Disordered" evidence="4">
    <location>
        <begin position="501"/>
        <end position="612"/>
    </location>
</feature>
<gene>
    <name evidence="5" type="primary">VAMT041</name>
    <name evidence="5" type="ORF">VaNZ11_010634</name>
</gene>
<evidence type="ECO:0008006" key="7">
    <source>
        <dbReference type="Google" id="ProtNLM"/>
    </source>
</evidence>
<dbReference type="Pfam" id="PF00023">
    <property type="entry name" value="Ank"/>
    <property type="match status" value="1"/>
</dbReference>
<name>A0ABQ5SB29_9CHLO</name>
<feature type="repeat" description="ANK" evidence="3">
    <location>
        <begin position="52"/>
        <end position="84"/>
    </location>
</feature>
<protein>
    <recommendedName>
        <fullName evidence="7">RING-type domain-containing protein</fullName>
    </recommendedName>
</protein>
<feature type="compositionally biased region" description="Low complexity" evidence="4">
    <location>
        <begin position="520"/>
        <end position="533"/>
    </location>
</feature>
<comment type="caution">
    <text evidence="5">The sequence shown here is derived from an EMBL/GenBank/DDBJ whole genome shotgun (WGS) entry which is preliminary data.</text>
</comment>
<evidence type="ECO:0000256" key="1">
    <source>
        <dbReference type="ARBA" id="ARBA00022737"/>
    </source>
</evidence>
<dbReference type="PROSITE" id="PS50297">
    <property type="entry name" value="ANK_REP_REGION"/>
    <property type="match status" value="1"/>
</dbReference>
<dbReference type="SMART" id="SM00248">
    <property type="entry name" value="ANK"/>
    <property type="match status" value="3"/>
</dbReference>